<name>A0A839Q7A7_MYCIR</name>
<accession>A0A839Q7A7</accession>
<feature type="transmembrane region" description="Helical" evidence="2">
    <location>
        <begin position="90"/>
        <end position="109"/>
    </location>
</feature>
<gene>
    <name evidence="3" type="ORF">FHR72_000549</name>
</gene>
<proteinExistence type="predicted"/>
<evidence type="ECO:0000256" key="2">
    <source>
        <dbReference type="SAM" id="Phobius"/>
    </source>
</evidence>
<feature type="region of interest" description="Disordered" evidence="1">
    <location>
        <begin position="113"/>
        <end position="160"/>
    </location>
</feature>
<organism evidence="3 4">
    <name type="scientific">Mycolicibacterium iranicum</name>
    <name type="common">Mycobacterium iranicum</name>
    <dbReference type="NCBI Taxonomy" id="912594"/>
    <lineage>
        <taxon>Bacteria</taxon>
        <taxon>Bacillati</taxon>
        <taxon>Actinomycetota</taxon>
        <taxon>Actinomycetes</taxon>
        <taxon>Mycobacteriales</taxon>
        <taxon>Mycobacteriaceae</taxon>
        <taxon>Mycolicibacterium</taxon>
    </lineage>
</organism>
<keyword evidence="2" id="KW-1133">Transmembrane helix</keyword>
<keyword evidence="2" id="KW-0472">Membrane</keyword>
<evidence type="ECO:0000313" key="4">
    <source>
        <dbReference type="Proteomes" id="UP000550501"/>
    </source>
</evidence>
<comment type="caution">
    <text evidence="3">The sequence shown here is derived from an EMBL/GenBank/DDBJ whole genome shotgun (WGS) entry which is preliminary data.</text>
</comment>
<dbReference type="RefSeq" id="WP_183466356.1">
    <property type="nucleotide sequence ID" value="NZ_JACHVU010000001.1"/>
</dbReference>
<dbReference type="Proteomes" id="UP000550501">
    <property type="component" value="Unassembled WGS sequence"/>
</dbReference>
<evidence type="ECO:0008006" key="5">
    <source>
        <dbReference type="Google" id="ProtNLM"/>
    </source>
</evidence>
<feature type="transmembrane region" description="Helical" evidence="2">
    <location>
        <begin position="45"/>
        <end position="78"/>
    </location>
</feature>
<dbReference type="AlphaFoldDB" id="A0A839Q7A7"/>
<dbReference type="EMBL" id="JACHVU010000001">
    <property type="protein sequence ID" value="MBB2989092.1"/>
    <property type="molecule type" value="Genomic_DNA"/>
</dbReference>
<evidence type="ECO:0000256" key="1">
    <source>
        <dbReference type="SAM" id="MobiDB-lite"/>
    </source>
</evidence>
<keyword evidence="2" id="KW-0812">Transmembrane</keyword>
<protein>
    <recommendedName>
        <fullName evidence="5">DUF4190 domain-containing protein</fullName>
    </recommendedName>
</protein>
<reference evidence="3 4" key="1">
    <citation type="submission" date="2020-08" db="EMBL/GenBank/DDBJ databases">
        <title>The Agave Microbiome: Exploring the role of microbial communities in plant adaptations to desert environments.</title>
        <authorList>
            <person name="Partida-Martinez L.P."/>
        </authorList>
    </citation>
    <scope>NUCLEOTIDE SEQUENCE [LARGE SCALE GENOMIC DNA]</scope>
    <source>
        <strain evidence="3 4">AT2.18</strain>
    </source>
</reference>
<sequence>MTTPPPNNGYPPNYGYPPPPGYPPNYGYPLWSEQPAAKRGNPLGLVALITALLGVACVPFVLTVSGVLLSMALVLGVVALCLPRRPKTTSVGAIGVSVVGVVISAARLMSTIPGDSDPAQSAENPRPSDDPTVNAAPGTRQNPLPIGETVTDPGWTVTLGTPREAGAEVAAADPSNAPPPAGMEFWIVPVRAAYTHAGGTPVYPSVEVLVEFRDAENRNFREGCGVIPDSLLAVGEMHVGDVVEANTCVAVPAGADGLWALTIAVFNDPVFFTAR</sequence>
<keyword evidence="4" id="KW-1185">Reference proteome</keyword>
<evidence type="ECO:0000313" key="3">
    <source>
        <dbReference type="EMBL" id="MBB2989092.1"/>
    </source>
</evidence>